<dbReference type="EMBL" id="MIGC01004930">
    <property type="protein sequence ID" value="PHJ17486.1"/>
    <property type="molecule type" value="Genomic_DNA"/>
</dbReference>
<feature type="compositionally biased region" description="Basic and acidic residues" evidence="2">
    <location>
        <begin position="2634"/>
        <end position="2652"/>
    </location>
</feature>
<feature type="compositionally biased region" description="Basic and acidic residues" evidence="2">
    <location>
        <begin position="653"/>
        <end position="670"/>
    </location>
</feature>
<comment type="similarity">
    <text evidence="1">Belongs to the HEATR1/UTP10 family.</text>
</comment>
<comment type="function">
    <text evidence="1">Involved in nucleolar processing of pre-18S ribosomal RNA.</text>
</comment>
<evidence type="ECO:0000256" key="1">
    <source>
        <dbReference type="RuleBase" id="RU367065"/>
    </source>
</evidence>
<dbReference type="Proteomes" id="UP000221165">
    <property type="component" value="Unassembled WGS sequence"/>
</dbReference>
<dbReference type="PANTHER" id="PTHR13457:SF1">
    <property type="entry name" value="HEAT REPEAT-CONTAINING PROTEIN 1"/>
    <property type="match status" value="1"/>
</dbReference>
<evidence type="ECO:0000313" key="4">
    <source>
        <dbReference type="Proteomes" id="UP000221165"/>
    </source>
</evidence>
<accession>A0A2C6KM69</accession>
<feature type="compositionally biased region" description="Polar residues" evidence="2">
    <location>
        <begin position="3153"/>
        <end position="3165"/>
    </location>
</feature>
<dbReference type="GO" id="GO:0030686">
    <property type="term" value="C:90S preribosome"/>
    <property type="evidence" value="ECO:0007669"/>
    <property type="project" value="TreeGrafter"/>
</dbReference>
<dbReference type="GO" id="GO:0045943">
    <property type="term" value="P:positive regulation of transcription by RNA polymerase I"/>
    <property type="evidence" value="ECO:0007669"/>
    <property type="project" value="TreeGrafter"/>
</dbReference>
<keyword evidence="4" id="KW-1185">Reference proteome</keyword>
<dbReference type="VEuPathDB" id="ToxoDB:CSUI_008694"/>
<feature type="region of interest" description="Disordered" evidence="2">
    <location>
        <begin position="3346"/>
        <end position="3380"/>
    </location>
</feature>
<reference evidence="3 4" key="1">
    <citation type="journal article" date="2017" name="Int. J. Parasitol.">
        <title>The genome of the protozoan parasite Cystoisospora suis and a reverse vaccinology approach to identify vaccine candidates.</title>
        <authorList>
            <person name="Palmieri N."/>
            <person name="Shrestha A."/>
            <person name="Ruttkowski B."/>
            <person name="Beck T."/>
            <person name="Vogl C."/>
            <person name="Tomley F."/>
            <person name="Blake D.P."/>
            <person name="Joachim A."/>
        </authorList>
    </citation>
    <scope>NUCLEOTIDE SEQUENCE [LARGE SCALE GENOMIC DNA]</scope>
    <source>
        <strain evidence="3 4">Wien I</strain>
    </source>
</reference>
<dbReference type="GO" id="GO:0000462">
    <property type="term" value="P:maturation of SSU-rRNA from tricistronic rRNA transcript (SSU-rRNA, 5.8S rRNA, LSU-rRNA)"/>
    <property type="evidence" value="ECO:0007669"/>
    <property type="project" value="TreeGrafter"/>
</dbReference>
<dbReference type="RefSeq" id="XP_067919206.1">
    <property type="nucleotide sequence ID" value="XM_068068820.1"/>
</dbReference>
<feature type="region of interest" description="Disordered" evidence="2">
    <location>
        <begin position="794"/>
        <end position="840"/>
    </location>
</feature>
<feature type="region of interest" description="Disordered" evidence="2">
    <location>
        <begin position="2401"/>
        <end position="2422"/>
    </location>
</feature>
<dbReference type="GeneID" id="94432031"/>
<evidence type="ECO:0000256" key="2">
    <source>
        <dbReference type="SAM" id="MobiDB-lite"/>
    </source>
</evidence>
<feature type="region of interest" description="Disordered" evidence="2">
    <location>
        <begin position="3146"/>
        <end position="3170"/>
    </location>
</feature>
<proteinExistence type="inferred from homology"/>
<keyword evidence="1" id="KW-0687">Ribonucleoprotein</keyword>
<organism evidence="3 4">
    <name type="scientific">Cystoisospora suis</name>
    <dbReference type="NCBI Taxonomy" id="483139"/>
    <lineage>
        <taxon>Eukaryota</taxon>
        <taxon>Sar</taxon>
        <taxon>Alveolata</taxon>
        <taxon>Apicomplexa</taxon>
        <taxon>Conoidasida</taxon>
        <taxon>Coccidia</taxon>
        <taxon>Eucoccidiorida</taxon>
        <taxon>Eimeriorina</taxon>
        <taxon>Sarcocystidae</taxon>
        <taxon>Cystoisospora</taxon>
    </lineage>
</organism>
<sequence length="3848" mass="417249">MVSVLQRQLALHRASKGNVSSNPSSRGVASVPSFIFDPREAASIDLSTLRDLALASLEALSLRQPLLSVVEPLFSDTSADSSSNVRSREFSSLSRAQVQDRRITLCCDLLGPFFLLPDTHYILEYLLRQYNIHQHNQDALLAVALPYLDSPFATRLIRLLRVERGSPWAFLQKVKTSDGPATTEFFTRSVLQAPFFVQFLLDAVVRATSPISPQRLQEAGLLLPEGLKRIKPRLREAVRASDGGAERADSAESSSVFAVQNSALLTFFVVVVSDAIGTAGPGPARALTTSLFPLLLTSIRPTIAVRSPELHAVGLTLLGRLAGARALGPPMLLAVMNELTRSLVKVDGSTRIPFEKVHQVLRLLFHLVSTQSTDMLRLPRHATRRLMTWPDFEPVFAELVFGQRLDSAPFLTALYSSFFSFFLSTTSSSLSPGLSSFTRLQRRLLSTAEAVCALLSRRETFSTSPNTMLEKPGVSPALLAIALTTFDFFSAALRDVTEANNEQGDAGQGAQQGNKGQIVSAFPGSTSETPPSRRLRLLSQGQPVLLEALKRVVVAIHSASPLTLAAALSFAAKAAAADELSESFILFVSETLDSVSTVLSVVRGSGGINGRPRSGILTLCSTLTSESPAVRLAGVRGVIKCLQRGSQQGSVDGVKEQSHDSRRTNQDLGGHDNGYKLLAMMVLEHVADGDAAVSAEALSHAGVLSVALPRLVCLSRLLSVLASSLQSALPPPRSFRTLKFGVASMGKAKWEAGPADLLLLAIGESPALARLLPPLLHAIAVAIRIERLSMDQGETRQTKGACTGLRGEGERAGVQEKQVSGRSDGAEYAGEQDEQRETETHQQLQSMVRNLIPLSMAVLWATAADAPLSCTWRSFLEDGSSEKQRREDDAEKSATATRGGTGDNLVDKLRVASQDLWRETLCVFAGPEEDTWHMHKSAHAPPDASREELARSPQLRELLQHTLSSSAPCLVSRDRVGPRPVATDRPIYRSARTKRSVPQAKGTSYSLELPGGLWTVASLVEISSRCFLPGCALDLSEPRVTSCFDSILSMCISLRVGLVEVRESSAAETRPRTGRFEAEQILESDGTETENQMDSRSTVAFVDATKETIVRCADCLGSALFSEHTLLFYREAAAGRSDRIRAHSERSNRETPESEIVLLGEAQTLGDSERCSGRSNAAKTLVLLCLTDVALFASPIRRLVSRFRRRRLFLAAVLTRVLSGLVVRAESREGVSQFSSGTDESVQRNYFGLQDVQRPNSETNERPDGEGLTASEWARSPPESRVTGLLTGPLAADVCGWLGLSEDVDLLTAEYAEQICVNGLDLVRTLFSQETQSLLGSNGCGKAELCLGNTATAPECKDAAEICLANGAVKAKAAVLLLLPQWLVIGQAYSDNVVKAVEQLVGSARKLFNRGALQKVKQRTKEKLRTEEERSQNYEEQKRSSTSLGGELASGWSVLADAGLVGGSEESRQFVEENQHQNYTKAESALSFFHKVVARAPSSCAEFLSLLHQARARHVPRTGTFSSVDASGPRHSAALVALAVQTGSAEIPAFLTFLFAYLLPRNEQQFAFEKILLRCPVERVLPPLLPLAERELTSLKEGTSRRCDEGMFPGPACANLAVLSFPSFPLLPLVWRVLRMHGASSVCGLLPDASKRFLVFRIALPFFEWLSSSTAVCRSLRVFYQQRESDDESIVRLKYKRVDSQEAVGPVCLENFSYPERTCLSVGGFALVAETAETLLGMLRHRWFLSSLPETARVRLVRAGIRASCAAPELAMQLRNQWMGRSARAGTLGGVSPQLGRRTPCALAGGSAPQALSVKSLVGLVDELGQELDLMAGVAGEGGSRVSYDAETQERGSDNEGIIHERPLAGQGRIGALQTWDALTADFVAAEVQYRMATLEEDAELTVGETEDLTKRRRSHERFLELAEGSLEKARQLLRYTSRMPVSDEAMVQTIAAGAPSSVRIAGDTLEIGHTPRAAELASQTLQSLLTICSTSVSAFVVLRGTFGDRVPTLRGADNRGGTEVTERSFSQRSLRILMLMSDICRSLVSWTEAGVPLASPSVLSSVLHSCEECVNVFSSVSDLLSGASESGRNRSLALRSLISSLGFLFAAVGKADPSAVSALVTVEALRSCLPGLFGALSNVEDRCTQRSHPEEGKCRAYNAAETGRTRPAHHSFCPTLFDGSRLGFPEASGSRDLQLKLAFVRTALQPLCETAFECIGIKSHTTDARERTGESKQGKGGAALVKVAKALVTALGREGLAGAAATLLLNWERRFRASRRHAGVNYEDEGVSGTEERDIGSENSDAENEETERNGQVEDEEDQLILSKRKKKERVEQATKGWGTRRALLARLRELLQVYSIGDGGAAGHLQYTRRLQGSGEVSSVALLFQAAARESLLVLLRSNSSGAPAGPGERDSKDKEGGEIDAVHGSEAGVEDRHGLPTWRDFFKDAIPQELLRDQASLREGVFGTLSSEDHERLDLTSPVVGSGFEDLAEVYCRAASTALLLVYHQLKEDGLPDLQDVQCCEDSEHDDGEYAAIVQITRSLLGIKVLAGIRLYTSLEEYRHARAARELKKVAQEEKVLTERAEFLLDSLIRALSPLIGCVRVGLGCLGVSHTFFVSRQLPAKLKHSCMCPRPHPDGEGDRPTFVDSKGREELSEEHELTEKLYMAVMLPRRDEADTRIPVYDSGNSEKGPAELVSSAPTAPRHLLLFPSFEDAETAATEVVEQIDFSGFSISTHAADSLYAELLFRKLADRIKAVLGSGPKYKREGKQGKKEQREREDQEGAWREERSWKALRCTSVWTPAALTAPVTVLLAFLSGHFLRRSPCSSVGGSLSAWDFVISIACLSAAHLFPAFRETCVGAVLFALRGASRELSRGRQNSGCLSHKEVENGAQHSTRGSRGRGVAPLGRRRRAVRTGLPKDQARLLQASEAARCLQALALSVRRGVSDTAGLHNLDDARRLFLADFNSLVKRLVGLLRDITMSSTHGVRGASQERQGGLPASVLRSTLDVIQRVQQPHTQLVGTRVLGALVALCQCVGPSLFFEFAPELVESVVVNPFVSYLSHCPGPSSRQTVSEQSSLRLLGPVGDWRVKKKGCLSRSSRGTPSRSMNLSYRTWSADLTEELPLIRVTARQVLKEAVVGTRTREGDHSFKRLSSSKTPETSNSNERELERCSASCEGSATAAVFLEALVAEVAAALRVSTAAKLLLPMIEDISNKTYRVNDSSAVAQTSPGVEKTAAVEKNEELLSRWLDDFRLSRLVHLLGLVVSAQPAQGKADVERVVVAKLFSHLAELFLSRAEAAGAIGEKSVGEGGQGQDAVVQYAETLPLMVYGGVIHDVHRQCLWSRQEPRSSPDSDIPGSSAGERAADSPAEEELVGETCQPGVSDSLRWISSVERKKRRATQSSTAVASCILTPSHDGSVFPGGTAGRLDDLARFLGTTQASSSSPRTSPVPGGLYRVEEALLGAFCSWSVKISTDRLRKYLLGLVRSFRGTRRALLQPLPGGSRFTEAGGDMQGVKDEGECGSLNLGKRKRLAWPSEAGLSRIVSPSSSLSWYSVREVCAARLFVLFYSGVACNLKGVECVGAVLEDLLEDFTSVLEACREQAWALTGRCGSAQLGIKGRAHKKMKGGGPCANRTGILEGGATWFWFELGMPTLVALGASLRKWNKHCSGRVPSTSFDRLLTCSLHALDVLAVLPRISLATFGSGAEEALAGSGKTSMTERQGERMKGCAQALRLSKLWFNGFGNLVTDLFEGAFGDKERVEKLNLALLERLRECGNGNIRFAGARLYLHLWKKLGLAMVDTVGDSLQTLVELLEDQDEEIEVATREWIQCIEKLAGESLDDKLKA</sequence>
<feature type="region of interest" description="Disordered" evidence="2">
    <location>
        <begin position="650"/>
        <end position="670"/>
    </location>
</feature>
<comment type="caution">
    <text evidence="3">The sequence shown here is derived from an EMBL/GenBank/DDBJ whole genome shotgun (WGS) entry which is preliminary data.</text>
</comment>
<feature type="compositionally biased region" description="Basic and acidic residues" evidence="2">
    <location>
        <begin position="2410"/>
        <end position="2422"/>
    </location>
</feature>
<dbReference type="PANTHER" id="PTHR13457">
    <property type="entry name" value="BAP28"/>
    <property type="match status" value="1"/>
</dbReference>
<comment type="subcellular location">
    <subcellularLocation>
        <location evidence="1">Nucleus</location>
        <location evidence="1">Nucleolus</location>
    </subcellularLocation>
</comment>
<keyword evidence="1" id="KW-0539">Nucleus</keyword>
<feature type="compositionally biased region" description="Basic and acidic residues" evidence="2">
    <location>
        <begin position="1419"/>
        <end position="1439"/>
    </location>
</feature>
<feature type="compositionally biased region" description="Low complexity" evidence="2">
    <location>
        <begin position="500"/>
        <end position="517"/>
    </location>
</feature>
<keyword evidence="1" id="KW-0690">Ribosome biogenesis</keyword>
<feature type="region of interest" description="Disordered" evidence="2">
    <location>
        <begin position="2762"/>
        <end position="2784"/>
    </location>
</feature>
<gene>
    <name evidence="3" type="ORF">CSUI_008694</name>
</gene>
<dbReference type="GO" id="GO:0034455">
    <property type="term" value="C:t-UTP complex"/>
    <property type="evidence" value="ECO:0007669"/>
    <property type="project" value="TreeGrafter"/>
</dbReference>
<feature type="region of interest" description="Disordered" evidence="2">
    <location>
        <begin position="2283"/>
        <end position="2327"/>
    </location>
</feature>
<dbReference type="GO" id="GO:0032040">
    <property type="term" value="C:small-subunit processome"/>
    <property type="evidence" value="ECO:0007669"/>
    <property type="project" value="TreeGrafter"/>
</dbReference>
<evidence type="ECO:0000313" key="3">
    <source>
        <dbReference type="EMBL" id="PHJ17486.1"/>
    </source>
</evidence>
<dbReference type="GO" id="GO:0030515">
    <property type="term" value="F:snoRNA binding"/>
    <property type="evidence" value="ECO:0007669"/>
    <property type="project" value="TreeGrafter"/>
</dbReference>
<feature type="compositionally biased region" description="Basic and acidic residues" evidence="2">
    <location>
        <begin position="880"/>
        <end position="892"/>
    </location>
</feature>
<feature type="region of interest" description="Disordered" evidence="2">
    <location>
        <begin position="879"/>
        <end position="903"/>
    </location>
</feature>
<feature type="compositionally biased region" description="Basic and acidic residues" evidence="2">
    <location>
        <begin position="2764"/>
        <end position="2784"/>
    </location>
</feature>
<feature type="region of interest" description="Disordered" evidence="2">
    <location>
        <begin position="500"/>
        <end position="532"/>
    </location>
</feature>
<feature type="region of interest" description="Disordered" evidence="2">
    <location>
        <begin position="2633"/>
        <end position="2652"/>
    </location>
</feature>
<protein>
    <recommendedName>
        <fullName evidence="1">HEAT repeat-containing protein 1</fullName>
    </recommendedName>
</protein>
<feature type="region of interest" description="Disordered" evidence="2">
    <location>
        <begin position="1419"/>
        <end position="1445"/>
    </location>
</feature>
<keyword evidence="1" id="KW-0698">rRNA processing</keyword>
<dbReference type="OrthoDB" id="432468at2759"/>
<dbReference type="InterPro" id="IPR040191">
    <property type="entry name" value="UTP10"/>
</dbReference>
<name>A0A2C6KM69_9APIC</name>
<feature type="region of interest" description="Disordered" evidence="2">
    <location>
        <begin position="2884"/>
        <end position="2913"/>
    </location>
</feature>
<feature type="region of interest" description="Disordered" evidence="2">
    <location>
        <begin position="1249"/>
        <end position="1280"/>
    </location>
</feature>